<dbReference type="AlphaFoldDB" id="A0A1W1H789"/>
<dbReference type="PANTHER" id="PTHR38731">
    <property type="entry name" value="LIPL45-RELATED LIPOPROTEIN-RELATED"/>
    <property type="match status" value="1"/>
</dbReference>
<evidence type="ECO:0000313" key="2">
    <source>
        <dbReference type="EMBL" id="SLM28341.1"/>
    </source>
</evidence>
<dbReference type="Pfam" id="PF04773">
    <property type="entry name" value="FecR"/>
    <property type="match status" value="1"/>
</dbReference>
<evidence type="ECO:0000313" key="3">
    <source>
        <dbReference type="Proteomes" id="UP000191931"/>
    </source>
</evidence>
<gene>
    <name evidence="2" type="ORF">MTBBW1_1310039</name>
</gene>
<sequence length="179" mass="19761">MTKTTKILKLIFFTTAIFWTIAPWSYLMASDSIGGVATIKNVSGDVLIERGNELITAFQGFLIQEKDILITGKDSSTGLIFKDNSVLSMGPESRLEIQNFAFEPALEKLSFVANMMQGTLTYLSGLITKLKPESVEFRTPSATIGIRGTHIAIAVEGEYSQDQQMGYMEPCQECLKKDS</sequence>
<dbReference type="Proteomes" id="UP000191931">
    <property type="component" value="Unassembled WGS sequence"/>
</dbReference>
<accession>A0A1W1H789</accession>
<dbReference type="STRING" id="1246637.MTBBW1_1310039"/>
<evidence type="ECO:0000259" key="1">
    <source>
        <dbReference type="Pfam" id="PF04773"/>
    </source>
</evidence>
<keyword evidence="3" id="KW-1185">Reference proteome</keyword>
<dbReference type="RefSeq" id="WP_080804675.1">
    <property type="nucleotide sequence ID" value="NZ_LT828548.1"/>
</dbReference>
<protein>
    <recommendedName>
        <fullName evidence="1">FecR protein domain-containing protein</fullName>
    </recommendedName>
</protein>
<organism evidence="2 3">
    <name type="scientific">Desulfamplus magnetovallimortis</name>
    <dbReference type="NCBI Taxonomy" id="1246637"/>
    <lineage>
        <taxon>Bacteria</taxon>
        <taxon>Pseudomonadati</taxon>
        <taxon>Thermodesulfobacteriota</taxon>
        <taxon>Desulfobacteria</taxon>
        <taxon>Desulfobacterales</taxon>
        <taxon>Desulfobacteraceae</taxon>
        <taxon>Desulfamplus</taxon>
    </lineage>
</organism>
<dbReference type="EMBL" id="FWEV01000037">
    <property type="protein sequence ID" value="SLM28341.1"/>
    <property type="molecule type" value="Genomic_DNA"/>
</dbReference>
<name>A0A1W1H789_9BACT</name>
<dbReference type="PANTHER" id="PTHR38731:SF1">
    <property type="entry name" value="FECR PROTEIN DOMAIN-CONTAINING PROTEIN"/>
    <property type="match status" value="1"/>
</dbReference>
<dbReference type="OrthoDB" id="5415289at2"/>
<feature type="domain" description="FecR protein" evidence="1">
    <location>
        <begin position="69"/>
        <end position="156"/>
    </location>
</feature>
<proteinExistence type="predicted"/>
<dbReference type="InterPro" id="IPR006860">
    <property type="entry name" value="FecR"/>
</dbReference>
<reference evidence="2 3" key="1">
    <citation type="submission" date="2017-03" db="EMBL/GenBank/DDBJ databases">
        <authorList>
            <person name="Afonso C.L."/>
            <person name="Miller P.J."/>
            <person name="Scott M.A."/>
            <person name="Spackman E."/>
            <person name="Goraichik I."/>
            <person name="Dimitrov K.M."/>
            <person name="Suarez D.L."/>
            <person name="Swayne D.E."/>
        </authorList>
    </citation>
    <scope>NUCLEOTIDE SEQUENCE [LARGE SCALE GENOMIC DNA]</scope>
    <source>
        <strain evidence="2">PRJEB14757</strain>
    </source>
</reference>